<sequence>MNAITSPENAIVSREEWLEARRRLLQLEKEETRLRDKVRAERRALPWVRMDKDYVFHAPDGEKRLADLFDGRSQLIVYHFMLGPDWDAGCTGCSFHSDHVDGALVHLNNHDVTYVAVSRAPIEKIEAYRKRMGWKFPWVSSFGSDFNFDFHVSFTPEELGSGSVRYNFTEIPREQAHDELPGLSAFYKNEKGEIFHTYSTYARGGEELIGTLMILDRAPFGRNEETTMNFVKRHDEYEQAPEASSCCH</sequence>
<dbReference type="Pfam" id="PF05988">
    <property type="entry name" value="DUF899"/>
    <property type="match status" value="1"/>
</dbReference>
<comment type="caution">
    <text evidence="1">The sequence shown here is derived from an EMBL/GenBank/DDBJ whole genome shotgun (WGS) entry which is preliminary data.</text>
</comment>
<proteinExistence type="predicted"/>
<reference evidence="1 2" key="1">
    <citation type="submission" date="2020-11" db="EMBL/GenBank/DDBJ databases">
        <authorList>
            <person name="Lassalle F."/>
        </authorList>
    </citation>
    <scope>NUCLEOTIDE SEQUENCE [LARGE SCALE GENOMIC DNA]</scope>
    <source>
        <strain evidence="1 2">AB21</strain>
    </source>
</reference>
<protein>
    <recommendedName>
        <fullName evidence="3">Dithiol-disulfide oxidoreductase (DUF899 family)</fullName>
    </recommendedName>
</protein>
<evidence type="ECO:0008006" key="3">
    <source>
        <dbReference type="Google" id="ProtNLM"/>
    </source>
</evidence>
<gene>
    <name evidence="1" type="ORF">RHAB21_03539</name>
</gene>
<evidence type="ECO:0000313" key="1">
    <source>
        <dbReference type="EMBL" id="CAD7045353.1"/>
    </source>
</evidence>
<evidence type="ECO:0000313" key="2">
    <source>
        <dbReference type="Proteomes" id="UP000601041"/>
    </source>
</evidence>
<dbReference type="InterPro" id="IPR010296">
    <property type="entry name" value="DUF899_thioredox"/>
</dbReference>
<dbReference type="InterPro" id="IPR036249">
    <property type="entry name" value="Thioredoxin-like_sf"/>
</dbReference>
<dbReference type="SUPFAM" id="SSF52833">
    <property type="entry name" value="Thioredoxin-like"/>
    <property type="match status" value="1"/>
</dbReference>
<keyword evidence="2" id="KW-1185">Reference proteome</keyword>
<organism evidence="1 2">
    <name type="scientific">Pseudorhizobium halotolerans</name>
    <dbReference type="NCBI Taxonomy" id="1233081"/>
    <lineage>
        <taxon>Bacteria</taxon>
        <taxon>Pseudomonadati</taxon>
        <taxon>Pseudomonadota</taxon>
        <taxon>Alphaproteobacteria</taxon>
        <taxon>Hyphomicrobiales</taxon>
        <taxon>Rhizobiaceae</taxon>
        <taxon>Rhizobium/Agrobacterium group</taxon>
        <taxon>Pseudorhizobium</taxon>
    </lineage>
</organism>
<dbReference type="Proteomes" id="UP000601041">
    <property type="component" value="Unassembled WGS sequence"/>
</dbReference>
<name>A0ABN7JW06_9HYPH</name>
<accession>A0ABN7JW06</accession>
<dbReference type="EMBL" id="CABFWE030000008">
    <property type="protein sequence ID" value="CAD7045353.1"/>
    <property type="molecule type" value="Genomic_DNA"/>
</dbReference>
<dbReference type="RefSeq" id="WP_142588694.1">
    <property type="nucleotide sequence ID" value="NZ_CABFWE030000008.1"/>
</dbReference>